<gene>
    <name evidence="1" type="ORF">GDO78_019150</name>
</gene>
<dbReference type="Proteomes" id="UP000770717">
    <property type="component" value="Unassembled WGS sequence"/>
</dbReference>
<evidence type="ECO:0000313" key="1">
    <source>
        <dbReference type="EMBL" id="KAG9469995.1"/>
    </source>
</evidence>
<dbReference type="SMART" id="SM01375">
    <property type="entry name" value="Dynein_light"/>
    <property type="match status" value="1"/>
</dbReference>
<dbReference type="InterPro" id="IPR001372">
    <property type="entry name" value="Dynein_light_chain_typ-1/2"/>
</dbReference>
<comment type="caution">
    <text evidence="1">The sequence shown here is derived from an EMBL/GenBank/DDBJ whole genome shotgun (WGS) entry which is preliminary data.</text>
</comment>
<sequence>MSERKDVIKKVDISEDKQQDAMNCATQATKKYNVKKHTAAYIKKPLLLIKIDKGWNCTIFENVFWISYYGIYFYYAAKFTC</sequence>
<organism evidence="1 2">
    <name type="scientific">Eleutherodactylus coqui</name>
    <name type="common">Puerto Rican coqui</name>
    <dbReference type="NCBI Taxonomy" id="57060"/>
    <lineage>
        <taxon>Eukaryota</taxon>
        <taxon>Metazoa</taxon>
        <taxon>Chordata</taxon>
        <taxon>Craniata</taxon>
        <taxon>Vertebrata</taxon>
        <taxon>Euteleostomi</taxon>
        <taxon>Amphibia</taxon>
        <taxon>Batrachia</taxon>
        <taxon>Anura</taxon>
        <taxon>Neobatrachia</taxon>
        <taxon>Hyloidea</taxon>
        <taxon>Eleutherodactylidae</taxon>
        <taxon>Eleutherodactylinae</taxon>
        <taxon>Eleutherodactylus</taxon>
        <taxon>Eleutherodactylus</taxon>
    </lineage>
</organism>
<evidence type="ECO:0008006" key="3">
    <source>
        <dbReference type="Google" id="ProtNLM"/>
    </source>
</evidence>
<keyword evidence="2" id="KW-1185">Reference proteome</keyword>
<dbReference type="Pfam" id="PF01221">
    <property type="entry name" value="Dynein_light"/>
    <property type="match status" value="1"/>
</dbReference>
<dbReference type="Gene3D" id="3.30.740.10">
    <property type="entry name" value="Protein Inhibitor Of Neuronal Nitric Oxide Synthase"/>
    <property type="match status" value="1"/>
</dbReference>
<name>A0A8J6EJB6_ELECQ</name>
<reference evidence="1" key="1">
    <citation type="thesis" date="2020" institute="ProQuest LLC" country="789 East Eisenhower Parkway, Ann Arbor, MI, USA">
        <title>Comparative Genomics and Chromosome Evolution.</title>
        <authorList>
            <person name="Mudd A.B."/>
        </authorList>
    </citation>
    <scope>NUCLEOTIDE SEQUENCE</scope>
    <source>
        <strain evidence="1">HN-11 Male</strain>
        <tissue evidence="1">Kidney and liver</tissue>
    </source>
</reference>
<accession>A0A8J6EJB6</accession>
<proteinExistence type="predicted"/>
<dbReference type="InterPro" id="IPR037177">
    <property type="entry name" value="DLC_sf"/>
</dbReference>
<evidence type="ECO:0000313" key="2">
    <source>
        <dbReference type="Proteomes" id="UP000770717"/>
    </source>
</evidence>
<dbReference type="GO" id="GO:0007017">
    <property type="term" value="P:microtubule-based process"/>
    <property type="evidence" value="ECO:0007669"/>
    <property type="project" value="InterPro"/>
</dbReference>
<dbReference type="OrthoDB" id="10033309at2759"/>
<protein>
    <recommendedName>
        <fullName evidence="3">Dynein light chain</fullName>
    </recommendedName>
</protein>
<dbReference type="EMBL" id="WNTK01000380">
    <property type="protein sequence ID" value="KAG9469995.1"/>
    <property type="molecule type" value="Genomic_DNA"/>
</dbReference>
<dbReference type="SUPFAM" id="SSF54648">
    <property type="entry name" value="DLC"/>
    <property type="match status" value="1"/>
</dbReference>
<dbReference type="GO" id="GO:0030286">
    <property type="term" value="C:dynein complex"/>
    <property type="evidence" value="ECO:0007669"/>
    <property type="project" value="InterPro"/>
</dbReference>
<dbReference type="AlphaFoldDB" id="A0A8J6EJB6"/>